<dbReference type="AlphaFoldDB" id="A0A1I7XKF5"/>
<name>A0A1I7XKF5_HETBA</name>
<dbReference type="WBParaSite" id="Hba_18007">
    <property type="protein sequence ID" value="Hba_18007"/>
    <property type="gene ID" value="Hba_18007"/>
</dbReference>
<evidence type="ECO:0000313" key="1">
    <source>
        <dbReference type="Proteomes" id="UP000095283"/>
    </source>
</evidence>
<evidence type="ECO:0000313" key="2">
    <source>
        <dbReference type="WBParaSite" id="Hba_18007"/>
    </source>
</evidence>
<protein>
    <submittedName>
        <fullName evidence="2">CGGC domain-containing protein</fullName>
    </submittedName>
</protein>
<dbReference type="Proteomes" id="UP000095283">
    <property type="component" value="Unplaced"/>
</dbReference>
<keyword evidence="1" id="KW-1185">Reference proteome</keyword>
<sequence length="105" mass="11716">MTSVRVRRLQSLLTSPSKIITHIHCYGPNECGAFDTICSLLDDHIASNKNTVPNISFCVVTCGERSWERIEGTESVTNNSPISVAFENPSEGYFRIIYLSINIVH</sequence>
<reference evidence="2" key="1">
    <citation type="submission" date="2016-11" db="UniProtKB">
        <authorList>
            <consortium name="WormBaseParasite"/>
        </authorList>
    </citation>
    <scope>IDENTIFICATION</scope>
</reference>
<proteinExistence type="predicted"/>
<accession>A0A1I7XKF5</accession>
<organism evidence="1 2">
    <name type="scientific">Heterorhabditis bacteriophora</name>
    <name type="common">Entomopathogenic nematode worm</name>
    <dbReference type="NCBI Taxonomy" id="37862"/>
    <lineage>
        <taxon>Eukaryota</taxon>
        <taxon>Metazoa</taxon>
        <taxon>Ecdysozoa</taxon>
        <taxon>Nematoda</taxon>
        <taxon>Chromadorea</taxon>
        <taxon>Rhabditida</taxon>
        <taxon>Rhabditina</taxon>
        <taxon>Rhabditomorpha</taxon>
        <taxon>Strongyloidea</taxon>
        <taxon>Heterorhabditidae</taxon>
        <taxon>Heterorhabditis</taxon>
    </lineage>
</organism>